<comment type="caution">
    <text evidence="7">The sequence shown here is derived from an EMBL/GenBank/DDBJ whole genome shotgun (WGS) entry which is preliminary data.</text>
</comment>
<organism evidence="7">
    <name type="scientific">Petrotoga olearia DSM 13574</name>
    <dbReference type="NCBI Taxonomy" id="1122955"/>
    <lineage>
        <taxon>Bacteria</taxon>
        <taxon>Thermotogati</taxon>
        <taxon>Thermotogota</taxon>
        <taxon>Thermotogae</taxon>
        <taxon>Petrotogales</taxon>
        <taxon>Petrotogaceae</taxon>
        <taxon>Petrotoga</taxon>
    </lineage>
</organism>
<dbReference type="GO" id="GO:0005315">
    <property type="term" value="F:phosphate transmembrane transporter activity"/>
    <property type="evidence" value="ECO:0007669"/>
    <property type="project" value="InterPro"/>
</dbReference>
<evidence type="ECO:0000256" key="5">
    <source>
        <dbReference type="ARBA" id="ARBA00023136"/>
    </source>
</evidence>
<dbReference type="InterPro" id="IPR001204">
    <property type="entry name" value="Phos_transporter"/>
</dbReference>
<accession>A0A2K1P4J9</accession>
<proteinExistence type="predicted"/>
<dbReference type="RefSeq" id="WP_103066539.1">
    <property type="nucleotide sequence ID" value="NZ_AZRL01000004.1"/>
</dbReference>
<reference evidence="7" key="1">
    <citation type="submission" date="2013-12" db="EMBL/GenBank/DDBJ databases">
        <title>Comparative genomics of Petrotoga isolates.</title>
        <authorList>
            <person name="Nesbo C.L."/>
            <person name="Charchuk R."/>
            <person name="Chow K."/>
        </authorList>
    </citation>
    <scope>NUCLEOTIDE SEQUENCE [LARGE SCALE GENOMIC DNA]</scope>
    <source>
        <strain evidence="7">DSM 13574</strain>
    </source>
</reference>
<feature type="transmembrane region" description="Helical" evidence="6">
    <location>
        <begin position="41"/>
        <end position="59"/>
    </location>
</feature>
<evidence type="ECO:0000256" key="1">
    <source>
        <dbReference type="ARBA" id="ARBA00004141"/>
    </source>
</evidence>
<evidence type="ECO:0000256" key="3">
    <source>
        <dbReference type="ARBA" id="ARBA00022692"/>
    </source>
</evidence>
<feature type="transmembrane region" description="Helical" evidence="6">
    <location>
        <begin position="256"/>
        <end position="273"/>
    </location>
</feature>
<dbReference type="GO" id="GO:0016020">
    <property type="term" value="C:membrane"/>
    <property type="evidence" value="ECO:0007669"/>
    <property type="project" value="UniProtKB-SubCell"/>
</dbReference>
<gene>
    <name evidence="7" type="ORF">X929_02960</name>
</gene>
<feature type="transmembrane region" description="Helical" evidence="6">
    <location>
        <begin position="123"/>
        <end position="148"/>
    </location>
</feature>
<feature type="transmembrane region" description="Helical" evidence="6">
    <location>
        <begin position="71"/>
        <end position="92"/>
    </location>
</feature>
<name>A0A2K1P4J9_9BACT</name>
<dbReference type="OrthoDB" id="19855at2"/>
<evidence type="ECO:0000256" key="6">
    <source>
        <dbReference type="SAM" id="Phobius"/>
    </source>
</evidence>
<dbReference type="PANTHER" id="PTHR11101:SF80">
    <property type="entry name" value="PHOSPHATE TRANSPORTER"/>
    <property type="match status" value="1"/>
</dbReference>
<feature type="transmembrane region" description="Helical" evidence="6">
    <location>
        <begin position="160"/>
        <end position="181"/>
    </location>
</feature>
<evidence type="ECO:0000256" key="2">
    <source>
        <dbReference type="ARBA" id="ARBA00022448"/>
    </source>
</evidence>
<dbReference type="GO" id="GO:0035435">
    <property type="term" value="P:phosphate ion transmembrane transport"/>
    <property type="evidence" value="ECO:0007669"/>
    <property type="project" value="TreeGrafter"/>
</dbReference>
<feature type="transmembrane region" description="Helical" evidence="6">
    <location>
        <begin position="187"/>
        <end position="211"/>
    </location>
</feature>
<comment type="subcellular location">
    <subcellularLocation>
        <location evidence="1">Membrane</location>
        <topology evidence="1">Multi-pass membrane protein</topology>
    </subcellularLocation>
</comment>
<keyword evidence="3 6" id="KW-0812">Transmembrane</keyword>
<protein>
    <submittedName>
        <fullName evidence="7">Phosphate transporter</fullName>
    </submittedName>
</protein>
<dbReference type="Pfam" id="PF01384">
    <property type="entry name" value="PHO4"/>
    <property type="match status" value="2"/>
</dbReference>
<keyword evidence="5 6" id="KW-0472">Membrane</keyword>
<evidence type="ECO:0000313" key="7">
    <source>
        <dbReference type="EMBL" id="PNR97701.1"/>
    </source>
</evidence>
<sequence>MLIFYLIPAILLGWSLGSNNSSNIFGPAVVSGLVSYKRAIIISAFFVLVGSVVGGRNGLNTLGALTNLNVELLSLALFCAFLTMILMSFIGLPTSATQAVVGALIGISILKGEFNSAILTRIFISWIFTPIGALIFAFILYRLLALIFRKFLGVATQDRFLKILTWIAICYSAYSLGANNVANVTGVFANVLFTPFLLLIIGGSSIAVGILSTNQKVLYTVGKGIIELDHFSSSVSILGAGVTLWIYSLIGIPISAAQATIGAIVGVGLAAGTRTFDTNTIMKVIFGWVGTPMISGIISLIVLFLIQLLF</sequence>
<keyword evidence="4 6" id="KW-1133">Transmembrane helix</keyword>
<dbReference type="EMBL" id="AZRL01000004">
    <property type="protein sequence ID" value="PNR97701.1"/>
    <property type="molecule type" value="Genomic_DNA"/>
</dbReference>
<feature type="transmembrane region" description="Helical" evidence="6">
    <location>
        <begin position="285"/>
        <end position="309"/>
    </location>
</feature>
<evidence type="ECO:0000256" key="4">
    <source>
        <dbReference type="ARBA" id="ARBA00022989"/>
    </source>
</evidence>
<dbReference type="PANTHER" id="PTHR11101">
    <property type="entry name" value="PHOSPHATE TRANSPORTER"/>
    <property type="match status" value="1"/>
</dbReference>
<dbReference type="AlphaFoldDB" id="A0A2K1P4J9"/>
<keyword evidence="2" id="KW-0813">Transport</keyword>
<dbReference type="Proteomes" id="UP000236434">
    <property type="component" value="Unassembled WGS sequence"/>
</dbReference>